<evidence type="ECO:0000313" key="2">
    <source>
        <dbReference type="Proteomes" id="UP001480082"/>
    </source>
</evidence>
<reference evidence="1 2" key="1">
    <citation type="journal article" date="2024" name="Proc. Natl. Acad. Sci. U.S.A.">
        <title>The evolutionary genomics of adaptation to stress in wild rhizobium bacteria.</title>
        <authorList>
            <person name="Kehlet-Delgado H."/>
            <person name="Montoya A.P."/>
            <person name="Jensen K.T."/>
            <person name="Wendlandt C.E."/>
            <person name="Dexheimer C."/>
            <person name="Roberts M."/>
            <person name="Torres Martinez L."/>
            <person name="Friesen M.L."/>
            <person name="Griffitts J.S."/>
            <person name="Porter S.S."/>
        </authorList>
    </citation>
    <scope>NUCLEOTIDE SEQUENCE [LARGE SCALE GENOMIC DNA]</scope>
    <source>
        <strain evidence="1 2">M0468</strain>
    </source>
</reference>
<dbReference type="EMBL" id="JAMYRI010000005">
    <property type="protein sequence ID" value="MER9284354.1"/>
    <property type="molecule type" value="Genomic_DNA"/>
</dbReference>
<sequence length="142" mass="15348">MWTNEYTATSPLPAQAIWNALKALHEGRLTYEGSDTFVLHGPFAKGTRVSVTPVGQDTFESTIVDLVENVTYADETSFGDTKLLFRHTLVPVEGGTQVTHRLDISGPSAEEVGPELGPQISGDFDVSMAKLFEQAEALANHG</sequence>
<dbReference type="Proteomes" id="UP001480082">
    <property type="component" value="Unassembled WGS sequence"/>
</dbReference>
<keyword evidence="2" id="KW-1185">Reference proteome</keyword>
<proteinExistence type="predicted"/>
<evidence type="ECO:0000313" key="1">
    <source>
        <dbReference type="EMBL" id="MER9284354.1"/>
    </source>
</evidence>
<protein>
    <submittedName>
        <fullName evidence="1">Polyketide cyclase</fullName>
    </submittedName>
</protein>
<organism evidence="1 2">
    <name type="scientific">Mesorhizobium australicum</name>
    <dbReference type="NCBI Taxonomy" id="536018"/>
    <lineage>
        <taxon>Bacteria</taxon>
        <taxon>Pseudomonadati</taxon>
        <taxon>Pseudomonadota</taxon>
        <taxon>Alphaproteobacteria</taxon>
        <taxon>Hyphomicrobiales</taxon>
        <taxon>Phyllobacteriaceae</taxon>
        <taxon>Mesorhizobium</taxon>
    </lineage>
</organism>
<accession>A0ACC6SXB9</accession>
<gene>
    <name evidence="1" type="ORF">NKI81_10360</name>
</gene>
<comment type="caution">
    <text evidence="1">The sequence shown here is derived from an EMBL/GenBank/DDBJ whole genome shotgun (WGS) entry which is preliminary data.</text>
</comment>
<name>A0ACC6SXB9_9HYPH</name>